<reference evidence="1 2" key="1">
    <citation type="journal article" date="2007" name="Genome Res.">
        <title>Genome sequence of a proteolytic (Group I) Clostridium botulinum strain Hall A and comparative analysis of the clostridial genomes.</title>
        <authorList>
            <person name="Sebaihia M."/>
            <person name="Peck M.W."/>
            <person name="Minton N.P."/>
            <person name="Thomson N.R."/>
            <person name="Holden M.T.G."/>
            <person name="Mitchell W.J."/>
            <person name="Carter A.T."/>
            <person name="Bentley S.D."/>
            <person name="Mason D.R."/>
            <person name="Crossman L."/>
            <person name="Paul C.J."/>
            <person name="Ivens A."/>
            <person name="Wells-Bennik M.H.J."/>
            <person name="Davis I.J."/>
            <person name="Cerdeno-Tarraga A.M."/>
            <person name="Churcher C."/>
            <person name="Quail M.A."/>
            <person name="Chillingworth T."/>
            <person name="Feltwell T."/>
            <person name="Fraser A."/>
            <person name="Goodhead I."/>
            <person name="Hance Z."/>
            <person name="Jagels K."/>
            <person name="Larke N."/>
            <person name="Maddison M."/>
            <person name="Moule S."/>
            <person name="Mungall K."/>
            <person name="Norbertczak H."/>
            <person name="Rabbinowitsch E."/>
            <person name="Sanders M."/>
            <person name="Simmonds M."/>
            <person name="White B."/>
            <person name="Whithead S."/>
            <person name="Parkhill J."/>
        </authorList>
    </citation>
    <scope>NUCLEOTIDE SEQUENCE [LARGE SCALE GENOMIC DNA]</scope>
    <source>
        <strain evidence="2">Hall / ATCC 3502 / NCTC 13319 / Type A [Sanger]</strain>
    </source>
</reference>
<dbReference type="AlphaFoldDB" id="A5I5N4"/>
<sequence>MCAMLDRGFIKNGYVYNEYGDRMYFIEDIYIYNLNNMLCEFYIKDNLICEMEGTGKYWLNNNSIYFLGKQAI</sequence>
<keyword evidence="2" id="KW-1185">Reference proteome</keyword>
<proteinExistence type="predicted"/>
<evidence type="ECO:0000313" key="1">
    <source>
        <dbReference type="EMBL" id="CAL84361.1"/>
    </source>
</evidence>
<dbReference type="KEGG" id="cbo:CBO2798"/>
<dbReference type="EMBL" id="AM412317">
    <property type="protein sequence ID" value="CAL84361.1"/>
    <property type="molecule type" value="Genomic_DNA"/>
</dbReference>
<dbReference type="PATRIC" id="fig|413999.7.peg.2782"/>
<dbReference type="HOGENOM" id="CLU_2768407_0_0_9"/>
<dbReference type="Proteomes" id="UP000001986">
    <property type="component" value="Chromosome"/>
</dbReference>
<gene>
    <name evidence="1" type="ordered locus">CBO2798</name>
</gene>
<name>A5I5N4_CLOBH</name>
<evidence type="ECO:0000313" key="2">
    <source>
        <dbReference type="Proteomes" id="UP000001986"/>
    </source>
</evidence>
<organism evidence="1 2">
    <name type="scientific">Clostridium botulinum (strain Hall / ATCC 3502 / NCTC 13319 / Type A)</name>
    <dbReference type="NCBI Taxonomy" id="441771"/>
    <lineage>
        <taxon>Bacteria</taxon>
        <taxon>Bacillati</taxon>
        <taxon>Bacillota</taxon>
        <taxon>Clostridia</taxon>
        <taxon>Eubacteriales</taxon>
        <taxon>Clostridiaceae</taxon>
        <taxon>Clostridium</taxon>
    </lineage>
</organism>
<protein>
    <submittedName>
        <fullName evidence="1">Uncharacterized protein</fullName>
    </submittedName>
</protein>
<accession>A5I5N4</accession>